<dbReference type="FunFam" id="3.40.850.10:FF:000177">
    <property type="entry name" value="Kinesin-like protein"/>
    <property type="match status" value="1"/>
</dbReference>
<keyword evidence="3 6" id="KW-0067">ATP-binding</keyword>
<dbReference type="PROSITE" id="PS50067">
    <property type="entry name" value="KINESIN_MOTOR_2"/>
    <property type="match status" value="1"/>
</dbReference>
<dbReference type="CDD" id="cd01374">
    <property type="entry name" value="KISc_CENP_E"/>
    <property type="match status" value="1"/>
</dbReference>
<keyword evidence="10" id="KW-1185">Reference proteome</keyword>
<evidence type="ECO:0000313" key="9">
    <source>
        <dbReference type="EMBL" id="EGC31353.1"/>
    </source>
</evidence>
<comment type="similarity">
    <text evidence="6 7">Belongs to the TRAFAC class myosin-kinesin ATPase superfamily. Kinesin family.</text>
</comment>
<evidence type="ECO:0000256" key="7">
    <source>
        <dbReference type="RuleBase" id="RU000394"/>
    </source>
</evidence>
<dbReference type="PANTHER" id="PTHR47968:SF75">
    <property type="entry name" value="CENTROMERE-ASSOCIATED PROTEIN E"/>
    <property type="match status" value="1"/>
</dbReference>
<evidence type="ECO:0000313" key="10">
    <source>
        <dbReference type="Proteomes" id="UP000001064"/>
    </source>
</evidence>
<dbReference type="GO" id="GO:0005874">
    <property type="term" value="C:microtubule"/>
    <property type="evidence" value="ECO:0007669"/>
    <property type="project" value="UniProtKB-KW"/>
</dbReference>
<dbReference type="OMA" id="CRFRPQS"/>
<gene>
    <name evidence="9" type="ORF">DICPUDRAFT_40083</name>
</gene>
<dbReference type="GO" id="GO:0005524">
    <property type="term" value="F:ATP binding"/>
    <property type="evidence" value="ECO:0007669"/>
    <property type="project" value="UniProtKB-UniRule"/>
</dbReference>
<dbReference type="STRING" id="5786.F0ZXI0"/>
<keyword evidence="4" id="KW-0175">Coiled coil</keyword>
<dbReference type="Gene3D" id="3.40.850.10">
    <property type="entry name" value="Kinesin motor domain"/>
    <property type="match status" value="1"/>
</dbReference>
<reference evidence="10" key="1">
    <citation type="journal article" date="2011" name="Genome Biol.">
        <title>Comparative genomics of the social amoebae Dictyostelium discoideum and Dictyostelium purpureum.</title>
        <authorList>
            <consortium name="US DOE Joint Genome Institute (JGI-PGF)"/>
            <person name="Sucgang R."/>
            <person name="Kuo A."/>
            <person name="Tian X."/>
            <person name="Salerno W."/>
            <person name="Parikh A."/>
            <person name="Feasley C.L."/>
            <person name="Dalin E."/>
            <person name="Tu H."/>
            <person name="Huang E."/>
            <person name="Barry K."/>
            <person name="Lindquist E."/>
            <person name="Shapiro H."/>
            <person name="Bruce D."/>
            <person name="Schmutz J."/>
            <person name="Salamov A."/>
            <person name="Fey P."/>
            <person name="Gaudet P."/>
            <person name="Anjard C."/>
            <person name="Babu M.M."/>
            <person name="Basu S."/>
            <person name="Bushmanova Y."/>
            <person name="van der Wel H."/>
            <person name="Katoh-Kurasawa M."/>
            <person name="Dinh C."/>
            <person name="Coutinho P.M."/>
            <person name="Saito T."/>
            <person name="Elias M."/>
            <person name="Schaap P."/>
            <person name="Kay R.R."/>
            <person name="Henrissat B."/>
            <person name="Eichinger L."/>
            <person name="Rivero F."/>
            <person name="Putnam N.H."/>
            <person name="West C.M."/>
            <person name="Loomis W.F."/>
            <person name="Chisholm R.L."/>
            <person name="Shaulsky G."/>
            <person name="Strassmann J.E."/>
            <person name="Queller D.C."/>
            <person name="Kuspa A."/>
            <person name="Grigoriev I.V."/>
        </authorList>
    </citation>
    <scope>NUCLEOTIDE SEQUENCE [LARGE SCALE GENOMIC DNA]</scope>
    <source>
        <strain evidence="10">QSDP1</strain>
    </source>
</reference>
<dbReference type="GO" id="GO:0003777">
    <property type="term" value="F:microtubule motor activity"/>
    <property type="evidence" value="ECO:0007669"/>
    <property type="project" value="InterPro"/>
</dbReference>
<feature type="non-terminal residue" evidence="9">
    <location>
        <position position="1"/>
    </location>
</feature>
<evidence type="ECO:0000259" key="8">
    <source>
        <dbReference type="PROSITE" id="PS50067"/>
    </source>
</evidence>
<evidence type="ECO:0000256" key="2">
    <source>
        <dbReference type="ARBA" id="ARBA00022741"/>
    </source>
</evidence>
<proteinExistence type="inferred from homology"/>
<dbReference type="SMART" id="SM00129">
    <property type="entry name" value="KISc"/>
    <property type="match status" value="1"/>
</dbReference>
<dbReference type="SUPFAM" id="SSF52540">
    <property type="entry name" value="P-loop containing nucleoside triphosphate hydrolases"/>
    <property type="match status" value="1"/>
</dbReference>
<dbReference type="AlphaFoldDB" id="F0ZXI0"/>
<feature type="non-terminal residue" evidence="9">
    <location>
        <position position="307"/>
    </location>
</feature>
<evidence type="ECO:0000256" key="6">
    <source>
        <dbReference type="PROSITE-ProRule" id="PRU00283"/>
    </source>
</evidence>
<dbReference type="PRINTS" id="PR00380">
    <property type="entry name" value="KINESINHEAVY"/>
</dbReference>
<dbReference type="EMBL" id="GL871260">
    <property type="protein sequence ID" value="EGC31353.1"/>
    <property type="molecule type" value="Genomic_DNA"/>
</dbReference>
<keyword evidence="7" id="KW-0493">Microtubule</keyword>
<dbReference type="Proteomes" id="UP000001064">
    <property type="component" value="Unassembled WGS sequence"/>
</dbReference>
<keyword evidence="5 6" id="KW-0505">Motor protein</keyword>
<dbReference type="InterPro" id="IPR036961">
    <property type="entry name" value="Kinesin_motor_dom_sf"/>
</dbReference>
<keyword evidence="1" id="KW-0813">Transport</keyword>
<dbReference type="OrthoDB" id="3176171at2759"/>
<dbReference type="eggNOG" id="KOG0242">
    <property type="taxonomic scope" value="Eukaryota"/>
</dbReference>
<dbReference type="InParanoid" id="F0ZXI0"/>
<dbReference type="InterPro" id="IPR019821">
    <property type="entry name" value="Kinesin_motor_CS"/>
</dbReference>
<sequence>DYVFGIESNTIDLYNAIAKNIVKSSLYGINGTIFAYGQTSSGKTHTMKGSEQIPGIIGLSVNDIFHYIAESIHDREYLLKVSYLEIYNEEIKDLLNPQKLKLKIHEDIYRGVVVSNLREEMVSSPNHIFQLMKYGEEKRHIGATNMNDFSSRSHTIFRMNIQSTDKTNGSIQMSTLTLVDLAGSERVSSTGAEGVRLKEGTHINKSLMTLSNVISKLSDEKVQKKHIPYRDSKLTRILQTSLGGNSKTAIICTITPAVTHQEESISTLMFARRAKKVKNNYKINEVADANTMIKKYEVEILQLRDQL</sequence>
<dbReference type="InterPro" id="IPR027640">
    <property type="entry name" value="Kinesin-like_fam"/>
</dbReference>
<dbReference type="GeneID" id="10505869"/>
<evidence type="ECO:0000256" key="3">
    <source>
        <dbReference type="ARBA" id="ARBA00022840"/>
    </source>
</evidence>
<evidence type="ECO:0000256" key="4">
    <source>
        <dbReference type="ARBA" id="ARBA00023054"/>
    </source>
</evidence>
<dbReference type="RefSeq" id="XP_003292129.1">
    <property type="nucleotide sequence ID" value="XM_003292081.1"/>
</dbReference>
<dbReference type="KEGG" id="dpp:DICPUDRAFT_40083"/>
<evidence type="ECO:0000256" key="1">
    <source>
        <dbReference type="ARBA" id="ARBA00022448"/>
    </source>
</evidence>
<organism evidence="9 10">
    <name type="scientific">Dictyostelium purpureum</name>
    <name type="common">Slime mold</name>
    <dbReference type="NCBI Taxonomy" id="5786"/>
    <lineage>
        <taxon>Eukaryota</taxon>
        <taxon>Amoebozoa</taxon>
        <taxon>Evosea</taxon>
        <taxon>Eumycetozoa</taxon>
        <taxon>Dictyostelia</taxon>
        <taxon>Dictyosteliales</taxon>
        <taxon>Dictyosteliaceae</taxon>
        <taxon>Dictyostelium</taxon>
    </lineage>
</organism>
<keyword evidence="2 6" id="KW-0547">Nucleotide-binding</keyword>
<dbReference type="Pfam" id="PF00225">
    <property type="entry name" value="Kinesin"/>
    <property type="match status" value="1"/>
</dbReference>
<feature type="domain" description="Kinesin motor" evidence="8">
    <location>
        <begin position="1"/>
        <end position="277"/>
    </location>
</feature>
<dbReference type="GO" id="GO:0007018">
    <property type="term" value="P:microtubule-based movement"/>
    <property type="evidence" value="ECO:0007669"/>
    <property type="project" value="InterPro"/>
</dbReference>
<dbReference type="InterPro" id="IPR027417">
    <property type="entry name" value="P-loop_NTPase"/>
</dbReference>
<dbReference type="InterPro" id="IPR001752">
    <property type="entry name" value="Kinesin_motor_dom"/>
</dbReference>
<accession>F0ZXI0</accession>
<dbReference type="VEuPathDB" id="AmoebaDB:DICPUDRAFT_40083"/>
<name>F0ZXI0_DICPU</name>
<dbReference type="PROSITE" id="PS00411">
    <property type="entry name" value="KINESIN_MOTOR_1"/>
    <property type="match status" value="1"/>
</dbReference>
<evidence type="ECO:0000256" key="5">
    <source>
        <dbReference type="ARBA" id="ARBA00023175"/>
    </source>
</evidence>
<protein>
    <recommendedName>
        <fullName evidence="7">Kinesin-like protein</fullName>
    </recommendedName>
</protein>
<feature type="binding site" evidence="6">
    <location>
        <begin position="37"/>
        <end position="44"/>
    </location>
    <ligand>
        <name>ATP</name>
        <dbReference type="ChEBI" id="CHEBI:30616"/>
    </ligand>
</feature>
<dbReference type="GO" id="GO:0008017">
    <property type="term" value="F:microtubule binding"/>
    <property type="evidence" value="ECO:0007669"/>
    <property type="project" value="InterPro"/>
</dbReference>
<dbReference type="PANTHER" id="PTHR47968">
    <property type="entry name" value="CENTROMERE PROTEIN E"/>
    <property type="match status" value="1"/>
</dbReference>